<dbReference type="InterPro" id="IPR036388">
    <property type="entry name" value="WH-like_DNA-bd_sf"/>
</dbReference>
<dbReference type="PRINTS" id="PR00035">
    <property type="entry name" value="HTHGNTR"/>
</dbReference>
<dbReference type="InterPro" id="IPR011711">
    <property type="entry name" value="GntR_C"/>
</dbReference>
<keyword evidence="2" id="KW-0238">DNA-binding</keyword>
<proteinExistence type="predicted"/>
<accession>A0ABW8THF4</accession>
<dbReference type="InterPro" id="IPR036390">
    <property type="entry name" value="WH_DNA-bd_sf"/>
</dbReference>
<dbReference type="SUPFAM" id="SSF48008">
    <property type="entry name" value="GntR ligand-binding domain-like"/>
    <property type="match status" value="1"/>
</dbReference>
<protein>
    <submittedName>
        <fullName evidence="5">GntR family transcriptional regulator</fullName>
    </submittedName>
</protein>
<dbReference type="Proteomes" id="UP001623592">
    <property type="component" value="Unassembled WGS sequence"/>
</dbReference>
<keyword evidence="3" id="KW-0804">Transcription</keyword>
<evidence type="ECO:0000256" key="2">
    <source>
        <dbReference type="ARBA" id="ARBA00023125"/>
    </source>
</evidence>
<dbReference type="EMBL" id="JBJIAA010000010">
    <property type="protein sequence ID" value="MFL0251460.1"/>
    <property type="molecule type" value="Genomic_DNA"/>
</dbReference>
<organism evidence="5 6">
    <name type="scientific">Clostridium neuense</name>
    <dbReference type="NCBI Taxonomy" id="1728934"/>
    <lineage>
        <taxon>Bacteria</taxon>
        <taxon>Bacillati</taxon>
        <taxon>Bacillota</taxon>
        <taxon>Clostridia</taxon>
        <taxon>Eubacteriales</taxon>
        <taxon>Clostridiaceae</taxon>
        <taxon>Clostridium</taxon>
    </lineage>
</organism>
<sequence length="224" mass="26174">MAIEIGRNLTGKKLYGLLKEDIIQLRLEPGLSISEKGISEKYNVSRTPVREAFLLLSQEGLLDIYPQKGTFVSLIDLSQVEEARFLREHMERAIIKLACTTDFPEEKLISLEMNVRIQQLCIKKKDYVEAFKADEEFHKTIFEGCNKLKTWNTICQVEMDFQRIRMLTLTSNLKVDDITSQHIILINSIKNKKPDIADEIMKNHLTMINYNLKKIRQTYPKYFK</sequence>
<comment type="caution">
    <text evidence="5">The sequence shown here is derived from an EMBL/GenBank/DDBJ whole genome shotgun (WGS) entry which is preliminary data.</text>
</comment>
<dbReference type="PANTHER" id="PTHR43537:SF6">
    <property type="entry name" value="HTH-TYPE TRANSCRIPTIONAL REPRESSOR RSPR"/>
    <property type="match status" value="1"/>
</dbReference>
<evidence type="ECO:0000313" key="5">
    <source>
        <dbReference type="EMBL" id="MFL0251460.1"/>
    </source>
</evidence>
<dbReference type="RefSeq" id="WP_406788115.1">
    <property type="nucleotide sequence ID" value="NZ_JBJIAA010000010.1"/>
</dbReference>
<dbReference type="SUPFAM" id="SSF46785">
    <property type="entry name" value="Winged helix' DNA-binding domain"/>
    <property type="match status" value="1"/>
</dbReference>
<evidence type="ECO:0000256" key="3">
    <source>
        <dbReference type="ARBA" id="ARBA00023163"/>
    </source>
</evidence>
<reference evidence="5 6" key="1">
    <citation type="submission" date="2024-11" db="EMBL/GenBank/DDBJ databases">
        <authorList>
            <person name="Heng Y.C."/>
            <person name="Lim A.C.H."/>
            <person name="Lee J.K.Y."/>
            <person name="Kittelmann S."/>
        </authorList>
    </citation>
    <scope>NUCLEOTIDE SEQUENCE [LARGE SCALE GENOMIC DNA]</scope>
    <source>
        <strain evidence="5 6">WILCCON 0114</strain>
    </source>
</reference>
<gene>
    <name evidence="5" type="ORF">ACJDT4_13650</name>
</gene>
<dbReference type="Gene3D" id="1.10.10.10">
    <property type="entry name" value="Winged helix-like DNA-binding domain superfamily/Winged helix DNA-binding domain"/>
    <property type="match status" value="1"/>
</dbReference>
<keyword evidence="6" id="KW-1185">Reference proteome</keyword>
<evidence type="ECO:0000256" key="1">
    <source>
        <dbReference type="ARBA" id="ARBA00023015"/>
    </source>
</evidence>
<dbReference type="InterPro" id="IPR008920">
    <property type="entry name" value="TF_FadR/GntR_C"/>
</dbReference>
<evidence type="ECO:0000259" key="4">
    <source>
        <dbReference type="PROSITE" id="PS50949"/>
    </source>
</evidence>
<dbReference type="Pfam" id="PF00392">
    <property type="entry name" value="GntR"/>
    <property type="match status" value="1"/>
</dbReference>
<feature type="domain" description="HTH gntR-type" evidence="4">
    <location>
        <begin position="8"/>
        <end position="75"/>
    </location>
</feature>
<dbReference type="Gene3D" id="1.20.120.530">
    <property type="entry name" value="GntR ligand-binding domain-like"/>
    <property type="match status" value="1"/>
</dbReference>
<dbReference type="InterPro" id="IPR000524">
    <property type="entry name" value="Tscrpt_reg_HTH_GntR"/>
</dbReference>
<evidence type="ECO:0000313" key="6">
    <source>
        <dbReference type="Proteomes" id="UP001623592"/>
    </source>
</evidence>
<dbReference type="Pfam" id="PF07729">
    <property type="entry name" value="FCD"/>
    <property type="match status" value="1"/>
</dbReference>
<dbReference type="SMART" id="SM00895">
    <property type="entry name" value="FCD"/>
    <property type="match status" value="1"/>
</dbReference>
<dbReference type="PROSITE" id="PS50949">
    <property type="entry name" value="HTH_GNTR"/>
    <property type="match status" value="1"/>
</dbReference>
<dbReference type="SMART" id="SM00345">
    <property type="entry name" value="HTH_GNTR"/>
    <property type="match status" value="1"/>
</dbReference>
<keyword evidence="1" id="KW-0805">Transcription regulation</keyword>
<name>A0ABW8THF4_9CLOT</name>
<dbReference type="CDD" id="cd07377">
    <property type="entry name" value="WHTH_GntR"/>
    <property type="match status" value="1"/>
</dbReference>
<dbReference type="PANTHER" id="PTHR43537">
    <property type="entry name" value="TRANSCRIPTIONAL REGULATOR, GNTR FAMILY"/>
    <property type="match status" value="1"/>
</dbReference>